<keyword evidence="1" id="KW-1133">Transmembrane helix</keyword>
<dbReference type="EMBL" id="JAJEPU010000024">
    <property type="protein sequence ID" value="MCC2165035.1"/>
    <property type="molecule type" value="Genomic_DNA"/>
</dbReference>
<dbReference type="Proteomes" id="UP001198962">
    <property type="component" value="Unassembled WGS sequence"/>
</dbReference>
<organism evidence="2 3">
    <name type="scientific">Brotaphodocola catenula</name>
    <dbReference type="NCBI Taxonomy" id="2885361"/>
    <lineage>
        <taxon>Bacteria</taxon>
        <taxon>Bacillati</taxon>
        <taxon>Bacillota</taxon>
        <taxon>Clostridia</taxon>
        <taxon>Lachnospirales</taxon>
        <taxon>Lachnospiraceae</taxon>
        <taxon>Brotaphodocola</taxon>
    </lineage>
</organism>
<keyword evidence="1" id="KW-0472">Membrane</keyword>
<sequence length="45" mass="5107">MKRVCGLMLFCFGMGMTLLLFIPETLTTLIFIIGCLTFGYYLFAC</sequence>
<feature type="transmembrane region" description="Helical" evidence="1">
    <location>
        <begin position="28"/>
        <end position="44"/>
    </location>
</feature>
<dbReference type="RefSeq" id="WP_177977327.1">
    <property type="nucleotide sequence ID" value="NZ_JAJEPU010000024.1"/>
</dbReference>
<gene>
    <name evidence="2" type="ORF">LKD32_09150</name>
</gene>
<proteinExistence type="predicted"/>
<dbReference type="PROSITE" id="PS51257">
    <property type="entry name" value="PROKAR_LIPOPROTEIN"/>
    <property type="match status" value="1"/>
</dbReference>
<comment type="caution">
    <text evidence="2">The sequence shown here is derived from an EMBL/GenBank/DDBJ whole genome shotgun (WGS) entry which is preliminary data.</text>
</comment>
<protein>
    <submittedName>
        <fullName evidence="2">Uncharacterized protein</fullName>
    </submittedName>
</protein>
<keyword evidence="1" id="KW-0812">Transmembrane</keyword>
<feature type="transmembrane region" description="Helical" evidence="1">
    <location>
        <begin position="5"/>
        <end position="22"/>
    </location>
</feature>
<keyword evidence="3" id="KW-1185">Reference proteome</keyword>
<evidence type="ECO:0000313" key="3">
    <source>
        <dbReference type="Proteomes" id="UP001198962"/>
    </source>
</evidence>
<reference evidence="2" key="1">
    <citation type="submission" date="2021-10" db="EMBL/GenBank/DDBJ databases">
        <title>Anaerobic single-cell dispensing facilitates the cultivation of human gut bacteria.</title>
        <authorList>
            <person name="Afrizal A."/>
        </authorList>
    </citation>
    <scope>NUCLEOTIDE SEQUENCE</scope>
    <source>
        <strain evidence="2">CLA-AA-H274</strain>
    </source>
</reference>
<name>A0AAE3AT15_9FIRM</name>
<dbReference type="AlphaFoldDB" id="A0AAE3AT15"/>
<evidence type="ECO:0000313" key="2">
    <source>
        <dbReference type="EMBL" id="MCC2165035.1"/>
    </source>
</evidence>
<accession>A0AAE3AT15</accession>
<evidence type="ECO:0000256" key="1">
    <source>
        <dbReference type="SAM" id="Phobius"/>
    </source>
</evidence>